<dbReference type="Proteomes" id="UP000784294">
    <property type="component" value="Unassembled WGS sequence"/>
</dbReference>
<evidence type="ECO:0000313" key="2">
    <source>
        <dbReference type="Proteomes" id="UP000784294"/>
    </source>
</evidence>
<comment type="caution">
    <text evidence="1">The sequence shown here is derived from an EMBL/GenBank/DDBJ whole genome shotgun (WGS) entry which is preliminary data.</text>
</comment>
<dbReference type="EMBL" id="CAAALY010086855">
    <property type="protein sequence ID" value="VEL27381.1"/>
    <property type="molecule type" value="Genomic_DNA"/>
</dbReference>
<protein>
    <submittedName>
        <fullName evidence="1">Uncharacterized protein</fullName>
    </submittedName>
</protein>
<dbReference type="AlphaFoldDB" id="A0A3S5CQ61"/>
<organism evidence="1 2">
    <name type="scientific">Protopolystoma xenopodis</name>
    <dbReference type="NCBI Taxonomy" id="117903"/>
    <lineage>
        <taxon>Eukaryota</taxon>
        <taxon>Metazoa</taxon>
        <taxon>Spiralia</taxon>
        <taxon>Lophotrochozoa</taxon>
        <taxon>Platyhelminthes</taxon>
        <taxon>Monogenea</taxon>
        <taxon>Polyopisthocotylea</taxon>
        <taxon>Polystomatidea</taxon>
        <taxon>Polystomatidae</taxon>
        <taxon>Protopolystoma</taxon>
    </lineage>
</organism>
<proteinExistence type="predicted"/>
<reference evidence="1" key="1">
    <citation type="submission" date="2018-11" db="EMBL/GenBank/DDBJ databases">
        <authorList>
            <consortium name="Pathogen Informatics"/>
        </authorList>
    </citation>
    <scope>NUCLEOTIDE SEQUENCE</scope>
</reference>
<keyword evidence="2" id="KW-1185">Reference proteome</keyword>
<gene>
    <name evidence="1" type="ORF">PXEA_LOCUS20821</name>
</gene>
<evidence type="ECO:0000313" key="1">
    <source>
        <dbReference type="EMBL" id="VEL27381.1"/>
    </source>
</evidence>
<sequence length="178" mass="19563">MAARIRHVLSSELLGSSPAPLMMDVLVFGIRLLPTQPFHSSSPGRPFSLHLANFLNYNFNIGSYPRPLFVGSGFLGFVNRQSHHALPKIRPLPLFIPCVYGGLDNQSRDRLVPGRGLYAVFRPTGAFLDSSANYALMLNVKQHEIAERPLAKHDPSFRSALPVNMPTSSAAARVLAFP</sequence>
<name>A0A3S5CQ61_9PLAT</name>
<accession>A0A3S5CQ61</accession>